<dbReference type="SUPFAM" id="SSF52777">
    <property type="entry name" value="CoA-dependent acyltransferases"/>
    <property type="match status" value="1"/>
</dbReference>
<evidence type="ECO:0000313" key="6">
    <source>
        <dbReference type="Proteomes" id="UP001303236"/>
    </source>
</evidence>
<evidence type="ECO:0000313" key="5">
    <source>
        <dbReference type="EMBL" id="WNF29170.1"/>
    </source>
</evidence>
<dbReference type="EMBL" id="CP134500">
    <property type="protein sequence ID" value="WNF29170.1"/>
    <property type="molecule type" value="Genomic_DNA"/>
</dbReference>
<sequence>MTDTAEATDPAARLEWWRTELAGLDPLELPADRPRPSVREPGTARRTHTVPAATADALRKAAAGYGAPLPVVLLAAYQLLLGRWSRRQDVAVGTPVAEELAVIRTDLAAATFGDLVDRVGAALRGAQDRGVPFQQLVTALVPEPDSGHHPLVQALFTGPEGGGAPLAGTCPPDLQLTHEDDGTGLRLHLDHSTALFDAATAERFAGNLLTLLTAVAGHPGSALGDLDLLDGAERRLLLTEWSAGPAARPADRQVAELVAEQAGRTPEAVAVVFGDEEVTYGGLNARANRLAHHLRSLGVAPDVPVGVCLERGPELIVALLAVLKAGGAYVPLDPEHPVDRLGFVLRDTAAPVVVTQETLRGRLAAEGRALVTVDTDREAIATADAADPASTTGPDDLAYVLYTSGSTGTPKGVAITLGSLTGLLLGMREVFPAPASDRVLFTTSATFDIANVEVFLPLVTGGRIIGADREQVHTPGALAALVDRHDVTLVQATPSAWRPLLDALGDRPGPRDLTVFTAGEALPADLAAKMLRAGRRVVNGYGPTETTVYATVAEIRDAAGPVPIGRPTPGTEAYVVDEADRPVPVGVPGELLIGGRGVARGYLGRPELTGERFTAHPFPGHAADGASARVYRTGDLVRWLPDGNLEFLGRLDHQVKVRGFRIELGEIESALLAHADVDACVVTVREDVPGGVPGEKALVAYCVPAKGRTPGVGALRDWCGRGLPGYMVPGAFVFLDRLPLTTSGKTDRTALPAPDGERTGLEAEFVAPRTPAERAVARVWADALWADEVGAHDDFFELGGDSLTATRTALRLQEEFGLEIPVRVLFTCSTVETLAKALTTARRAGGFPAA</sequence>
<dbReference type="InterPro" id="IPR001242">
    <property type="entry name" value="Condensation_dom"/>
</dbReference>
<dbReference type="PRINTS" id="PR00154">
    <property type="entry name" value="AMPBINDING"/>
</dbReference>
<evidence type="ECO:0000256" key="2">
    <source>
        <dbReference type="ARBA" id="ARBA00022553"/>
    </source>
</evidence>
<feature type="region of interest" description="Disordered" evidence="3">
    <location>
        <begin position="28"/>
        <end position="49"/>
    </location>
</feature>
<dbReference type="InterPro" id="IPR020845">
    <property type="entry name" value="AMP-binding_CS"/>
</dbReference>
<dbReference type="InterPro" id="IPR000873">
    <property type="entry name" value="AMP-dep_synth/lig_dom"/>
</dbReference>
<dbReference type="InterPro" id="IPR036736">
    <property type="entry name" value="ACP-like_sf"/>
</dbReference>
<dbReference type="PROSITE" id="PS00455">
    <property type="entry name" value="AMP_BINDING"/>
    <property type="match status" value="1"/>
</dbReference>
<accession>A0ABY9W2Q7</accession>
<dbReference type="Pfam" id="PF00550">
    <property type="entry name" value="PP-binding"/>
    <property type="match status" value="1"/>
</dbReference>
<dbReference type="SMART" id="SM00823">
    <property type="entry name" value="PKS_PP"/>
    <property type="match status" value="1"/>
</dbReference>
<dbReference type="Pfam" id="PF00668">
    <property type="entry name" value="Condensation"/>
    <property type="match status" value="1"/>
</dbReference>
<dbReference type="InterPro" id="IPR009081">
    <property type="entry name" value="PP-bd_ACP"/>
</dbReference>
<dbReference type="InterPro" id="IPR020806">
    <property type="entry name" value="PKS_PP-bd"/>
</dbReference>
<dbReference type="InterPro" id="IPR010071">
    <property type="entry name" value="AA_adenyl_dom"/>
</dbReference>
<dbReference type="Pfam" id="PF00501">
    <property type="entry name" value="AMP-binding"/>
    <property type="match status" value="1"/>
</dbReference>
<name>A0ABY9W2Q7_9ACTN</name>
<dbReference type="SUPFAM" id="SSF56801">
    <property type="entry name" value="Acetyl-CoA synthetase-like"/>
    <property type="match status" value="1"/>
</dbReference>
<protein>
    <submittedName>
        <fullName evidence="5">Amino acid adenylation domain-containing protein</fullName>
    </submittedName>
</protein>
<dbReference type="InterPro" id="IPR045851">
    <property type="entry name" value="AMP-bd_C_sf"/>
</dbReference>
<dbReference type="Gene3D" id="3.30.559.30">
    <property type="entry name" value="Nonribosomal peptide synthetase, condensation domain"/>
    <property type="match status" value="1"/>
</dbReference>
<evidence type="ECO:0000256" key="1">
    <source>
        <dbReference type="ARBA" id="ARBA00022450"/>
    </source>
</evidence>
<dbReference type="SUPFAM" id="SSF47336">
    <property type="entry name" value="ACP-like"/>
    <property type="match status" value="1"/>
</dbReference>
<feature type="domain" description="Carrier" evidence="4">
    <location>
        <begin position="767"/>
        <end position="842"/>
    </location>
</feature>
<dbReference type="InterPro" id="IPR020459">
    <property type="entry name" value="AMP-binding"/>
</dbReference>
<gene>
    <name evidence="5" type="ORF">RI138_21375</name>
</gene>
<reference evidence="5 6" key="1">
    <citation type="submission" date="2023-09" db="EMBL/GenBank/DDBJ databases">
        <title>Genome completion map analysis of the actinomycetes C11-1.</title>
        <authorList>
            <person name="Qin P."/>
            <person name="Guan P."/>
        </authorList>
    </citation>
    <scope>NUCLEOTIDE SEQUENCE [LARGE SCALE GENOMIC DNA]</scope>
    <source>
        <strain evidence="5 6">C11-1</strain>
    </source>
</reference>
<dbReference type="NCBIfam" id="TIGR01733">
    <property type="entry name" value="AA-adenyl-dom"/>
    <property type="match status" value="1"/>
</dbReference>
<organism evidence="5 6">
    <name type="scientific">Streptomyces durocortorensis</name>
    <dbReference type="NCBI Taxonomy" id="2811104"/>
    <lineage>
        <taxon>Bacteria</taxon>
        <taxon>Bacillati</taxon>
        <taxon>Actinomycetota</taxon>
        <taxon>Actinomycetes</taxon>
        <taxon>Kitasatosporales</taxon>
        <taxon>Streptomycetaceae</taxon>
        <taxon>Streptomyces</taxon>
    </lineage>
</organism>
<dbReference type="PROSITE" id="PS50075">
    <property type="entry name" value="CARRIER"/>
    <property type="match status" value="1"/>
</dbReference>
<keyword evidence="6" id="KW-1185">Reference proteome</keyword>
<dbReference type="Gene3D" id="2.30.38.10">
    <property type="entry name" value="Luciferase, Domain 3"/>
    <property type="match status" value="1"/>
</dbReference>
<evidence type="ECO:0000259" key="4">
    <source>
        <dbReference type="PROSITE" id="PS50075"/>
    </source>
</evidence>
<keyword evidence="2" id="KW-0597">Phosphoprotein</keyword>
<dbReference type="PANTHER" id="PTHR45527">
    <property type="entry name" value="NONRIBOSOMAL PEPTIDE SYNTHETASE"/>
    <property type="match status" value="1"/>
</dbReference>
<keyword evidence="1" id="KW-0596">Phosphopantetheine</keyword>
<proteinExistence type="predicted"/>
<dbReference type="Gene3D" id="3.30.300.30">
    <property type="match status" value="1"/>
</dbReference>
<dbReference type="Gene3D" id="1.10.1200.10">
    <property type="entry name" value="ACP-like"/>
    <property type="match status" value="1"/>
</dbReference>
<dbReference type="CDD" id="cd05930">
    <property type="entry name" value="A_NRPS"/>
    <property type="match status" value="1"/>
</dbReference>
<dbReference type="Pfam" id="PF13193">
    <property type="entry name" value="AMP-binding_C"/>
    <property type="match status" value="1"/>
</dbReference>
<evidence type="ECO:0000256" key="3">
    <source>
        <dbReference type="SAM" id="MobiDB-lite"/>
    </source>
</evidence>
<dbReference type="InterPro" id="IPR025110">
    <property type="entry name" value="AMP-bd_C"/>
</dbReference>
<dbReference type="Proteomes" id="UP001303236">
    <property type="component" value="Chromosome"/>
</dbReference>
<dbReference type="PANTHER" id="PTHR45527:SF1">
    <property type="entry name" value="FATTY ACID SYNTHASE"/>
    <property type="match status" value="1"/>
</dbReference>
<dbReference type="Gene3D" id="3.40.50.980">
    <property type="match status" value="2"/>
</dbReference>